<reference evidence="9 10" key="1">
    <citation type="journal article" date="2017" name="Int. J. Syst. Evol. Microbiol.">
        <title>Aquarickettsiella crustaci n. gen. n. sp. (Gammaproteobacteria: Legionellales: Coxiellaceae); a bacterial pathogen of the freshwater crustacean: Gammarus fossarum (Malacostraca: Amphipoda).</title>
        <authorList>
            <person name="Bojko J."/>
            <person name="Dunn A.M."/>
            <person name="Stebbing P.D."/>
            <person name="Van Aerle R."/>
            <person name="Bacela-Spychalska K."/>
            <person name="Bean T.P."/>
            <person name="Stentiford G.D."/>
        </authorList>
    </citation>
    <scope>NUCLEOTIDE SEQUENCE [LARGE SCALE GENOMIC DNA]</scope>
    <source>
        <strain evidence="9">RA15029</strain>
    </source>
</reference>
<dbReference type="GO" id="GO:0005829">
    <property type="term" value="C:cytosol"/>
    <property type="evidence" value="ECO:0007669"/>
    <property type="project" value="TreeGrafter"/>
</dbReference>
<keyword evidence="2 6" id="KW-0819">tRNA processing</keyword>
<feature type="binding site" evidence="6">
    <location>
        <begin position="233"/>
        <end position="238"/>
    </location>
    <ligand>
        <name>GTP</name>
        <dbReference type="ChEBI" id="CHEBI:37565"/>
    </ligand>
</feature>
<feature type="binding site" evidence="6">
    <location>
        <position position="237"/>
    </location>
    <ligand>
        <name>Mg(2+)</name>
        <dbReference type="ChEBI" id="CHEBI:18420"/>
    </ligand>
</feature>
<dbReference type="EMBL" id="NMOS02000009">
    <property type="protein sequence ID" value="RDH40426.1"/>
    <property type="molecule type" value="Genomic_DNA"/>
</dbReference>
<accession>A0A370CJE7</accession>
<protein>
    <recommendedName>
        <fullName evidence="6">tRNA modification GTPase MnmE</fullName>
        <ecNumber evidence="6">3.6.-.-</ecNumber>
    </recommendedName>
</protein>
<evidence type="ECO:0000256" key="4">
    <source>
        <dbReference type="ARBA" id="ARBA00022958"/>
    </source>
</evidence>
<proteinExistence type="inferred from homology"/>
<evidence type="ECO:0000256" key="1">
    <source>
        <dbReference type="ARBA" id="ARBA00011043"/>
    </source>
</evidence>
<dbReference type="EC" id="3.6.-.-" evidence="6"/>
<dbReference type="Pfam" id="PF12631">
    <property type="entry name" value="MnmE_helical"/>
    <property type="match status" value="1"/>
</dbReference>
<dbReference type="GO" id="GO:0030488">
    <property type="term" value="P:tRNA methylation"/>
    <property type="evidence" value="ECO:0007669"/>
    <property type="project" value="TreeGrafter"/>
</dbReference>
<dbReference type="InterPro" id="IPR006073">
    <property type="entry name" value="GTP-bd"/>
</dbReference>
<dbReference type="HAMAP" id="MF_00379">
    <property type="entry name" value="GTPase_MnmE"/>
    <property type="match status" value="1"/>
</dbReference>
<keyword evidence="5 6" id="KW-0342">GTP-binding</keyword>
<dbReference type="GO" id="GO:0002098">
    <property type="term" value="P:tRNA wobble uridine modification"/>
    <property type="evidence" value="ECO:0007669"/>
    <property type="project" value="TreeGrafter"/>
</dbReference>
<dbReference type="Gene3D" id="1.20.120.430">
    <property type="entry name" value="tRNA modification GTPase MnmE domain 2"/>
    <property type="match status" value="1"/>
</dbReference>
<evidence type="ECO:0000256" key="3">
    <source>
        <dbReference type="ARBA" id="ARBA00022741"/>
    </source>
</evidence>
<gene>
    <name evidence="6" type="primary">mnmE</name>
    <name evidence="6" type="synonym">trmE</name>
    <name evidence="9" type="ORF">CFE62_004135</name>
</gene>
<keyword evidence="3 6" id="KW-0547">Nucleotide-binding</keyword>
<dbReference type="NCBIfam" id="TIGR00231">
    <property type="entry name" value="small_GTP"/>
    <property type="match status" value="1"/>
</dbReference>
<dbReference type="AlphaFoldDB" id="A0A370CJE7"/>
<dbReference type="InterPro" id="IPR027368">
    <property type="entry name" value="MnmE_dom2"/>
</dbReference>
<comment type="subunit">
    <text evidence="6">Homodimer. Heterotetramer of two MnmE and two MnmG subunits.</text>
</comment>
<evidence type="ECO:0000256" key="2">
    <source>
        <dbReference type="ARBA" id="ARBA00022694"/>
    </source>
</evidence>
<keyword evidence="6" id="KW-0460">Magnesium</keyword>
<dbReference type="PANTHER" id="PTHR42714:SF2">
    <property type="entry name" value="TRNA MODIFICATION GTPASE GTPBP3, MITOCHONDRIAL"/>
    <property type="match status" value="1"/>
</dbReference>
<dbReference type="InterPro" id="IPR004520">
    <property type="entry name" value="GTPase_MnmE"/>
</dbReference>
<dbReference type="NCBIfam" id="NF003661">
    <property type="entry name" value="PRK05291.1-3"/>
    <property type="match status" value="1"/>
</dbReference>
<dbReference type="CDD" id="cd04164">
    <property type="entry name" value="trmE"/>
    <property type="match status" value="1"/>
</dbReference>
<dbReference type="InterPro" id="IPR005225">
    <property type="entry name" value="Small_GTP-bd"/>
</dbReference>
<feature type="binding site" evidence="6">
    <location>
        <position position="88"/>
    </location>
    <ligand>
        <name>(6S)-5-formyl-5,6,7,8-tetrahydrofolate</name>
        <dbReference type="ChEBI" id="CHEBI:57457"/>
    </ligand>
</feature>
<dbReference type="GO" id="GO:0003924">
    <property type="term" value="F:GTPase activity"/>
    <property type="evidence" value="ECO:0007669"/>
    <property type="project" value="UniProtKB-UniRule"/>
</dbReference>
<keyword evidence="10" id="KW-1185">Reference proteome</keyword>
<organism evidence="9 10">
    <name type="scientific">Candidatus Aquirickettsiella gammari</name>
    <dbReference type="NCBI Taxonomy" id="2016198"/>
    <lineage>
        <taxon>Bacteria</taxon>
        <taxon>Pseudomonadati</taxon>
        <taxon>Pseudomonadota</taxon>
        <taxon>Gammaproteobacteria</taxon>
        <taxon>Legionellales</taxon>
        <taxon>Coxiellaceae</taxon>
        <taxon>Candidatus Aquirickettsiella</taxon>
    </lineage>
</organism>
<feature type="binding site" evidence="6">
    <location>
        <position position="258"/>
    </location>
    <ligand>
        <name>Mg(2+)</name>
        <dbReference type="ChEBI" id="CHEBI:18420"/>
    </ligand>
</feature>
<dbReference type="Pfam" id="PF10396">
    <property type="entry name" value="TrmE_N"/>
    <property type="match status" value="1"/>
</dbReference>
<dbReference type="InterPro" id="IPR027266">
    <property type="entry name" value="TrmE/GcvT-like"/>
</dbReference>
<dbReference type="Pfam" id="PF01926">
    <property type="entry name" value="MMR_HSR1"/>
    <property type="match status" value="1"/>
</dbReference>
<feature type="binding site" evidence="6">
    <location>
        <position position="127"/>
    </location>
    <ligand>
        <name>(6S)-5-formyl-5,6,7,8-tetrahydrofolate</name>
        <dbReference type="ChEBI" id="CHEBI:57457"/>
    </ligand>
</feature>
<dbReference type="Gene3D" id="3.30.1360.120">
    <property type="entry name" value="Probable tRNA modification gtpase trme, domain 1"/>
    <property type="match status" value="1"/>
</dbReference>
<dbReference type="InterPro" id="IPR031168">
    <property type="entry name" value="G_TrmE"/>
</dbReference>
<dbReference type="InterPro" id="IPR018948">
    <property type="entry name" value="GTP-bd_TrmE_N"/>
</dbReference>
<dbReference type="SUPFAM" id="SSF52540">
    <property type="entry name" value="P-loop containing nucleoside triphosphate hydrolases"/>
    <property type="match status" value="1"/>
</dbReference>
<evidence type="ECO:0000313" key="9">
    <source>
        <dbReference type="EMBL" id="RDH40426.1"/>
    </source>
</evidence>
<feature type="binding site" evidence="6">
    <location>
        <begin position="252"/>
        <end position="258"/>
    </location>
    <ligand>
        <name>GTP</name>
        <dbReference type="ChEBI" id="CHEBI:37565"/>
    </ligand>
</feature>
<feature type="binding site" evidence="6">
    <location>
        <begin position="277"/>
        <end position="280"/>
    </location>
    <ligand>
        <name>GTP</name>
        <dbReference type="ChEBI" id="CHEBI:37565"/>
    </ligand>
</feature>
<dbReference type="NCBIfam" id="TIGR00450">
    <property type="entry name" value="mnmE_trmE_thdF"/>
    <property type="match status" value="1"/>
</dbReference>
<keyword evidence="6" id="KW-0479">Metal-binding</keyword>
<comment type="caution">
    <text evidence="9">The sequence shown here is derived from an EMBL/GenBank/DDBJ whole genome shotgun (WGS) entry which is preliminary data.</text>
</comment>
<comment type="function">
    <text evidence="6">Exhibits a very high intrinsic GTPase hydrolysis rate. Involved in the addition of a carboxymethylaminomethyl (cmnm) group at the wobble position (U34) of certain tRNAs, forming tRNA-cmnm(5)s(2)U34.</text>
</comment>
<sequence>MNHFETQVNQAIDTIAAVATPHGRGGIAVIRISGPSVQTIGKDLLGHLPKTRYAEYLSFLAADRTTIDEGLAIYFQAPNSFTGEDVLELQGHGGPVIANCLLQRVLQLGARLARPGEFSERAFLNSKLDLVQAEAISDLIDAESEQAARAAIRSLQGEFSKRIDGMREALIALRMCLEASIDFSDETIDVLKDSELKRKLNAILVDIREIKNLAKQGALLQEGISLAIVGPPNAGKSSLLNRLSAQESAIVTSHAGTTRDVIREKIQIDGLPVHIVDTAGLRITENEIEREGIKRTLAEIVKSDYVLWVVDHTTTSIGDLQFWQQQKAFLKDIVVDERLIIIRNKIDLKQENADLSKEAGFDAIKLSAKTGEGLTLLRSYLKKRIAYKVTTEGNFSARRRHLEALTNTEIVLANGLLKLQGHQFPELIAEDLLMAQKYLGEITGQFTTNDLLGKIFSSFCIGK</sequence>
<evidence type="ECO:0000256" key="5">
    <source>
        <dbReference type="ARBA" id="ARBA00023134"/>
    </source>
</evidence>
<name>A0A370CJE7_9COXI</name>
<dbReference type="GO" id="GO:0005525">
    <property type="term" value="F:GTP binding"/>
    <property type="evidence" value="ECO:0007669"/>
    <property type="project" value="UniProtKB-UniRule"/>
</dbReference>
<dbReference type="GO" id="GO:0046872">
    <property type="term" value="F:metal ion binding"/>
    <property type="evidence" value="ECO:0007669"/>
    <property type="project" value="UniProtKB-KW"/>
</dbReference>
<comment type="subcellular location">
    <subcellularLocation>
        <location evidence="6">Cytoplasm</location>
    </subcellularLocation>
</comment>
<dbReference type="Proteomes" id="UP000226429">
    <property type="component" value="Unassembled WGS sequence"/>
</dbReference>
<evidence type="ECO:0000256" key="6">
    <source>
        <dbReference type="HAMAP-Rule" id="MF_00379"/>
    </source>
</evidence>
<dbReference type="PANTHER" id="PTHR42714">
    <property type="entry name" value="TRNA MODIFICATION GTPASE GTPBP3"/>
    <property type="match status" value="1"/>
</dbReference>
<keyword evidence="4 6" id="KW-0630">Potassium</keyword>
<feature type="domain" description="TrmE-type G" evidence="8">
    <location>
        <begin position="223"/>
        <end position="386"/>
    </location>
</feature>
<dbReference type="PROSITE" id="PS51709">
    <property type="entry name" value="G_TRME"/>
    <property type="match status" value="1"/>
</dbReference>
<keyword evidence="6" id="KW-0963">Cytoplasm</keyword>
<evidence type="ECO:0000256" key="7">
    <source>
        <dbReference type="RuleBase" id="RU003313"/>
    </source>
</evidence>
<dbReference type="PRINTS" id="PR00326">
    <property type="entry name" value="GTP1OBG"/>
</dbReference>
<dbReference type="CDD" id="cd14858">
    <property type="entry name" value="TrmE_N"/>
    <property type="match status" value="1"/>
</dbReference>
<reference evidence="9 10" key="2">
    <citation type="journal article" date="2018" name="J. Invertebr. Pathol.">
        <title>'Candidatus Aquirickettsiella gammari' (Gammaproteobacteria: Legionellales: Coxiellaceae): A bacterial pathogen of the freshwater crustacean Gammarus fossarum (Malacostraca: Amphipoda).</title>
        <authorList>
            <person name="Bojko J."/>
            <person name="Dunn A.M."/>
            <person name="Stebbing P.D."/>
            <person name="van Aerle R."/>
            <person name="Bacela-Spychalska K."/>
            <person name="Bean T.P."/>
            <person name="Urrutia A."/>
            <person name="Stentiford G.D."/>
        </authorList>
    </citation>
    <scope>NUCLEOTIDE SEQUENCE [LARGE SCALE GENOMIC DNA]</scope>
    <source>
        <strain evidence="9">RA15029</strain>
    </source>
</reference>
<dbReference type="Gene3D" id="3.40.50.300">
    <property type="entry name" value="P-loop containing nucleotide triphosphate hydrolases"/>
    <property type="match status" value="1"/>
</dbReference>
<comment type="cofactor">
    <cofactor evidence="6">
        <name>K(+)</name>
        <dbReference type="ChEBI" id="CHEBI:29103"/>
    </cofactor>
    <text evidence="6">Binds 1 potassium ion per subunit.</text>
</comment>
<dbReference type="SUPFAM" id="SSF116878">
    <property type="entry name" value="TrmE connector domain"/>
    <property type="match status" value="1"/>
</dbReference>
<evidence type="ECO:0000259" key="8">
    <source>
        <dbReference type="PROSITE" id="PS51709"/>
    </source>
</evidence>
<keyword evidence="6" id="KW-0378">Hydrolase</keyword>
<comment type="similarity">
    <text evidence="1 6 7">Belongs to the TRAFAC class TrmE-Era-EngA-EngB-Septin-like GTPase superfamily. TrmE GTPase family.</text>
</comment>
<feature type="binding site" evidence="6">
    <location>
        <position position="463"/>
    </location>
    <ligand>
        <name>(6S)-5-formyl-5,6,7,8-tetrahydrofolate</name>
        <dbReference type="ChEBI" id="CHEBI:57457"/>
    </ligand>
</feature>
<dbReference type="InterPro" id="IPR025867">
    <property type="entry name" value="MnmE_helical"/>
</dbReference>
<comment type="caution">
    <text evidence="6">Lacks conserved residue(s) required for the propagation of feature annotation.</text>
</comment>
<evidence type="ECO:0000313" key="10">
    <source>
        <dbReference type="Proteomes" id="UP000226429"/>
    </source>
</evidence>
<dbReference type="InterPro" id="IPR027417">
    <property type="entry name" value="P-loop_NTPase"/>
</dbReference>
<feature type="binding site" evidence="6">
    <location>
        <position position="31"/>
    </location>
    <ligand>
        <name>(6S)-5-formyl-5,6,7,8-tetrahydrofolate</name>
        <dbReference type="ChEBI" id="CHEBI:57457"/>
    </ligand>
</feature>